<dbReference type="AlphaFoldDB" id="A0A543CQM3"/>
<proteinExistence type="predicted"/>
<organism evidence="1 2">
    <name type="scientific">Actinoallomurus bryophytorum</name>
    <dbReference type="NCBI Taxonomy" id="1490222"/>
    <lineage>
        <taxon>Bacteria</taxon>
        <taxon>Bacillati</taxon>
        <taxon>Actinomycetota</taxon>
        <taxon>Actinomycetes</taxon>
        <taxon>Streptosporangiales</taxon>
        <taxon>Thermomonosporaceae</taxon>
        <taxon>Actinoallomurus</taxon>
    </lineage>
</organism>
<dbReference type="EMBL" id="VFOZ01000001">
    <property type="protein sequence ID" value="TQL99402.1"/>
    <property type="molecule type" value="Genomic_DNA"/>
</dbReference>
<reference evidence="1 2" key="1">
    <citation type="submission" date="2019-06" db="EMBL/GenBank/DDBJ databases">
        <title>Sequencing the genomes of 1000 actinobacteria strains.</title>
        <authorList>
            <person name="Klenk H.-P."/>
        </authorList>
    </citation>
    <scope>NUCLEOTIDE SEQUENCE [LARGE SCALE GENOMIC DNA]</scope>
    <source>
        <strain evidence="1 2">DSM 102200</strain>
    </source>
</reference>
<comment type="caution">
    <text evidence="1">The sequence shown here is derived from an EMBL/GenBank/DDBJ whole genome shotgun (WGS) entry which is preliminary data.</text>
</comment>
<sequence length="37" mass="3921">MLHRCYVLRNPMVLTMTRAVVLSEGSVTGLNAGAATS</sequence>
<protein>
    <submittedName>
        <fullName evidence="1">Uncharacterized protein</fullName>
    </submittedName>
</protein>
<dbReference type="Proteomes" id="UP000316096">
    <property type="component" value="Unassembled WGS sequence"/>
</dbReference>
<keyword evidence="2" id="KW-1185">Reference proteome</keyword>
<name>A0A543CQM3_9ACTN</name>
<accession>A0A543CQM3</accession>
<evidence type="ECO:0000313" key="1">
    <source>
        <dbReference type="EMBL" id="TQL99402.1"/>
    </source>
</evidence>
<evidence type="ECO:0000313" key="2">
    <source>
        <dbReference type="Proteomes" id="UP000316096"/>
    </source>
</evidence>
<gene>
    <name evidence="1" type="ORF">FB559_5083</name>
</gene>